<dbReference type="InterPro" id="IPR036412">
    <property type="entry name" value="HAD-like_sf"/>
</dbReference>
<dbReference type="Gene3D" id="1.10.150.240">
    <property type="entry name" value="Putative phosphatase, domain 2"/>
    <property type="match status" value="1"/>
</dbReference>
<dbReference type="SUPFAM" id="SSF56784">
    <property type="entry name" value="HAD-like"/>
    <property type="match status" value="1"/>
</dbReference>
<keyword evidence="2" id="KW-0479">Metal-binding</keyword>
<dbReference type="AlphaFoldDB" id="A0A4P9YEZ2"/>
<keyword evidence="3 5" id="KW-0378">Hydrolase</keyword>
<dbReference type="FunFam" id="1.10.150.240:FF:000001">
    <property type="entry name" value="Haloacid dehalogenase-like hydrolase domain"/>
    <property type="match status" value="1"/>
</dbReference>
<dbReference type="GO" id="GO:0046872">
    <property type="term" value="F:metal ion binding"/>
    <property type="evidence" value="ECO:0007669"/>
    <property type="project" value="UniProtKB-KW"/>
</dbReference>
<dbReference type="Gene3D" id="3.40.50.1000">
    <property type="entry name" value="HAD superfamily/HAD-like"/>
    <property type="match status" value="1"/>
</dbReference>
<evidence type="ECO:0000313" key="6">
    <source>
        <dbReference type="Proteomes" id="UP000281549"/>
    </source>
</evidence>
<evidence type="ECO:0000313" key="5">
    <source>
        <dbReference type="EMBL" id="RKP18027.1"/>
    </source>
</evidence>
<gene>
    <name evidence="5" type="ORF">ROZALSC1DRAFT_30228</name>
</gene>
<sequence length="237" mass="27011">MKAVIFYCDGLIIDTESVYTNVFQTVLNRYQKTFDWELKSKMMGMRTLEATNLFIKTLNIPMSAEEWINETESMLVTPSFDFFKVEQFKSCKLMPGAAKIIRHLKRNNIPIAVATSSRSISFDAKITLHQDLFSLFDVIIKGDDHRVKNGKPHPDIFLTAFNELGKLFPNMTNGVNEALVFEDAVNGVDAALAAGMKVVWIPDERFDVTKHNENEAVTILKSLEEFNPEYFSLPPFQ</sequence>
<dbReference type="GO" id="GO:0016791">
    <property type="term" value="F:phosphatase activity"/>
    <property type="evidence" value="ECO:0007669"/>
    <property type="project" value="TreeGrafter"/>
</dbReference>
<name>A0A4P9YEZ2_ROZAC</name>
<dbReference type="Pfam" id="PF00702">
    <property type="entry name" value="Hydrolase"/>
    <property type="match status" value="1"/>
</dbReference>
<protein>
    <submittedName>
        <fullName evidence="5">Haloacid dehalogenase-like hydrolase domain-containing 1A</fullName>
    </submittedName>
</protein>
<evidence type="ECO:0000256" key="1">
    <source>
        <dbReference type="ARBA" id="ARBA00001946"/>
    </source>
</evidence>
<dbReference type="InterPro" id="IPR006439">
    <property type="entry name" value="HAD-SF_hydro_IA"/>
</dbReference>
<dbReference type="InterPro" id="IPR023198">
    <property type="entry name" value="PGP-like_dom2"/>
</dbReference>
<evidence type="ECO:0000256" key="4">
    <source>
        <dbReference type="ARBA" id="ARBA00022842"/>
    </source>
</evidence>
<evidence type="ECO:0000256" key="2">
    <source>
        <dbReference type="ARBA" id="ARBA00022723"/>
    </source>
</evidence>
<dbReference type="InterPro" id="IPR023214">
    <property type="entry name" value="HAD_sf"/>
</dbReference>
<dbReference type="PANTHER" id="PTHR18901">
    <property type="entry name" value="2-DEOXYGLUCOSE-6-PHOSPHATE PHOSPHATASE 2"/>
    <property type="match status" value="1"/>
</dbReference>
<dbReference type="NCBIfam" id="TIGR01509">
    <property type="entry name" value="HAD-SF-IA-v3"/>
    <property type="match status" value="1"/>
</dbReference>
<dbReference type="PANTHER" id="PTHR18901:SF38">
    <property type="entry name" value="PSEUDOURIDINE-5'-PHOSPHATASE"/>
    <property type="match status" value="1"/>
</dbReference>
<comment type="cofactor">
    <cofactor evidence="1">
        <name>Mg(2+)</name>
        <dbReference type="ChEBI" id="CHEBI:18420"/>
    </cofactor>
</comment>
<keyword evidence="4" id="KW-0460">Magnesium</keyword>
<proteinExistence type="predicted"/>
<organism evidence="5 6">
    <name type="scientific">Rozella allomycis (strain CSF55)</name>
    <dbReference type="NCBI Taxonomy" id="988480"/>
    <lineage>
        <taxon>Eukaryota</taxon>
        <taxon>Fungi</taxon>
        <taxon>Fungi incertae sedis</taxon>
        <taxon>Cryptomycota</taxon>
        <taxon>Cryptomycota incertae sedis</taxon>
        <taxon>Rozella</taxon>
    </lineage>
</organism>
<evidence type="ECO:0000256" key="3">
    <source>
        <dbReference type="ARBA" id="ARBA00022801"/>
    </source>
</evidence>
<dbReference type="EMBL" id="ML005585">
    <property type="protein sequence ID" value="RKP18027.1"/>
    <property type="molecule type" value="Genomic_DNA"/>
</dbReference>
<dbReference type="FunFam" id="3.40.50.1000:FF:000055">
    <property type="entry name" value="Haloacid dehalogenase-like hydrolase family protein"/>
    <property type="match status" value="1"/>
</dbReference>
<accession>A0A4P9YEZ2</accession>
<dbReference type="Proteomes" id="UP000281549">
    <property type="component" value="Unassembled WGS sequence"/>
</dbReference>
<reference evidence="6" key="1">
    <citation type="journal article" date="2018" name="Nat. Microbiol.">
        <title>Leveraging single-cell genomics to expand the fungal tree of life.</title>
        <authorList>
            <person name="Ahrendt S.R."/>
            <person name="Quandt C.A."/>
            <person name="Ciobanu D."/>
            <person name="Clum A."/>
            <person name="Salamov A."/>
            <person name="Andreopoulos B."/>
            <person name="Cheng J.F."/>
            <person name="Woyke T."/>
            <person name="Pelin A."/>
            <person name="Henrissat B."/>
            <person name="Reynolds N.K."/>
            <person name="Benny G.L."/>
            <person name="Smith M.E."/>
            <person name="James T.Y."/>
            <person name="Grigoriev I.V."/>
        </authorList>
    </citation>
    <scope>NUCLEOTIDE SEQUENCE [LARGE SCALE GENOMIC DNA]</scope>
    <source>
        <strain evidence="6">CSF55</strain>
    </source>
</reference>